<dbReference type="OrthoDB" id="6919284at2"/>
<accession>A0A085A7N0</accession>
<comment type="caution">
    <text evidence="1">The sequence shown here is derived from an EMBL/GenBank/DDBJ whole genome shotgun (WGS) entry which is preliminary data.</text>
</comment>
<gene>
    <name evidence="1" type="ORF">GTGU_02746</name>
</gene>
<evidence type="ECO:0000313" key="1">
    <source>
        <dbReference type="EMBL" id="KFC06225.1"/>
    </source>
</evidence>
<dbReference type="eggNOG" id="ENOG50338W0">
    <property type="taxonomic scope" value="Bacteria"/>
</dbReference>
<dbReference type="EMBL" id="JMTB01000085">
    <property type="protein sequence ID" value="KFC06225.1"/>
    <property type="molecule type" value="Genomic_DNA"/>
</dbReference>
<keyword evidence="2" id="KW-1185">Reference proteome</keyword>
<dbReference type="Proteomes" id="UP000028630">
    <property type="component" value="Unassembled WGS sequence"/>
</dbReference>
<name>A0A085A7N0_9ENTR</name>
<proteinExistence type="predicted"/>
<protein>
    <submittedName>
        <fullName evidence="1">Uncharacterized protein</fullName>
    </submittedName>
</protein>
<evidence type="ECO:0000313" key="2">
    <source>
        <dbReference type="Proteomes" id="UP000028630"/>
    </source>
</evidence>
<organism evidence="1 2">
    <name type="scientific">Trabulsiella guamensis ATCC 49490</name>
    <dbReference type="NCBI Taxonomy" id="1005994"/>
    <lineage>
        <taxon>Bacteria</taxon>
        <taxon>Pseudomonadati</taxon>
        <taxon>Pseudomonadota</taxon>
        <taxon>Gammaproteobacteria</taxon>
        <taxon>Enterobacterales</taxon>
        <taxon>Enterobacteriaceae</taxon>
        <taxon>Trabulsiella</taxon>
    </lineage>
</organism>
<dbReference type="AlphaFoldDB" id="A0A085A7N0"/>
<sequence length="195" mass="21785">MSDSFTIIVPERVMIPEEEAHALGKKMLSWLREKAWVGNPLPGCILTRELGYRLTKNAAEIILPEDLPLFSWVADHCDQQVYGYLAIDVADELKVVHHSGQGGITSAVCPACGQDIGEQYYDLIETWWNAEGDENVICPACQQPSPLPAFRSDPVWGFSNLSFQFWNINARFSENFLAAFAKELGEPVRLVTGKV</sequence>
<dbReference type="RefSeq" id="WP_051857350.1">
    <property type="nucleotide sequence ID" value="NZ_JMTB01000085.1"/>
</dbReference>
<reference evidence="2" key="1">
    <citation type="submission" date="2014-05" db="EMBL/GenBank/DDBJ databases">
        <title>ATOL: Assembling a taxonomically balanced genome-scale reconstruction of the evolutionary history of the Enterobacteriaceae.</title>
        <authorList>
            <person name="Plunkett G. III"/>
            <person name="Neeno-Eckwall E.C."/>
            <person name="Glasner J.D."/>
            <person name="Perna N.T."/>
        </authorList>
    </citation>
    <scope>NUCLEOTIDE SEQUENCE [LARGE SCALE GENOMIC DNA]</scope>
    <source>
        <strain evidence="2">ATCC 49490</strain>
    </source>
</reference>